<dbReference type="InterPro" id="IPR011611">
    <property type="entry name" value="PfkB_dom"/>
</dbReference>
<protein>
    <submittedName>
        <fullName evidence="7">Sugar kinase</fullName>
    </submittedName>
</protein>
<geneLocation type="plasmid" evidence="7 8">
    <name>unnamed1</name>
</geneLocation>
<evidence type="ECO:0000313" key="7">
    <source>
        <dbReference type="EMBL" id="WLS06434.1"/>
    </source>
</evidence>
<dbReference type="InterPro" id="IPR002173">
    <property type="entry name" value="Carboh/pur_kinase_PfkB_CS"/>
</dbReference>
<evidence type="ECO:0000259" key="6">
    <source>
        <dbReference type="Pfam" id="PF00294"/>
    </source>
</evidence>
<evidence type="ECO:0000313" key="8">
    <source>
        <dbReference type="Proteomes" id="UP001225788"/>
    </source>
</evidence>
<keyword evidence="5" id="KW-0067">ATP-binding</keyword>
<comment type="similarity">
    <text evidence="1">Belongs to the carbohydrate kinase PfkB family.</text>
</comment>
<dbReference type="InterPro" id="IPR050306">
    <property type="entry name" value="PfkB_Carbo_kinase"/>
</dbReference>
<dbReference type="PANTHER" id="PTHR43085">
    <property type="entry name" value="HEXOKINASE FAMILY MEMBER"/>
    <property type="match status" value="1"/>
</dbReference>
<accession>A0ABY9KET2</accession>
<gene>
    <name evidence="7" type="ORF">Q9315_23845</name>
</gene>
<keyword evidence="4 7" id="KW-0418">Kinase</keyword>
<keyword evidence="3" id="KW-0547">Nucleotide-binding</keyword>
<keyword evidence="2" id="KW-0808">Transferase</keyword>
<feature type="domain" description="Carbohydrate kinase PfkB" evidence="6">
    <location>
        <begin position="43"/>
        <end position="308"/>
    </location>
</feature>
<dbReference type="Pfam" id="PF00294">
    <property type="entry name" value="PfkB"/>
    <property type="match status" value="1"/>
</dbReference>
<dbReference type="PROSITE" id="PS00584">
    <property type="entry name" value="PFKB_KINASES_2"/>
    <property type="match status" value="1"/>
</dbReference>
<evidence type="ECO:0000256" key="5">
    <source>
        <dbReference type="ARBA" id="ARBA00022840"/>
    </source>
</evidence>
<dbReference type="Proteomes" id="UP001225788">
    <property type="component" value="Plasmid unnamed1"/>
</dbReference>
<evidence type="ECO:0000256" key="3">
    <source>
        <dbReference type="ARBA" id="ARBA00022741"/>
    </source>
</evidence>
<sequence length="328" mass="33751">MRESELAPENLGLTITVGEILVEIMATTVGAGFLSPQSFVGPFPSGAPAIFIDQVARFGGAAGIVAAVGADDFGTINVERLRADGVDVSAIATIQGKPTGSAFVRYRPDGARDFVFNITHSAAGEARMTEAARALVAKSGHVHVMGSAFAIPGIAAALVEAVATVKARGGSVSFDPNIRKELAQADEGRKLVDDVLAVTDLLLPSGDELLVAADAATEEAAVERLLNLGIGEIALKRGSAGSSHFSRQFGRVDCPAFSVEEIDPTGAGDCFGAAYLTSRRAGLAPARALLYANAAGARTVTRQGPMEGVSSREELDEFIAAAGREVGI</sequence>
<evidence type="ECO:0000256" key="2">
    <source>
        <dbReference type="ARBA" id="ARBA00022679"/>
    </source>
</evidence>
<keyword evidence="7" id="KW-0614">Plasmid</keyword>
<dbReference type="RefSeq" id="WP_306162745.1">
    <property type="nucleotide sequence ID" value="NZ_CP132315.1"/>
</dbReference>
<reference evidence="7 8" key="1">
    <citation type="submission" date="2023-08" db="EMBL/GenBank/DDBJ databases">
        <title>Pathogen: clinical or host-associated sample.</title>
        <authorList>
            <person name="Hergert J."/>
            <person name="Casey R."/>
            <person name="Wagner J."/>
            <person name="Young E.L."/>
            <person name="Oakeson K.F."/>
        </authorList>
    </citation>
    <scope>NUCLEOTIDE SEQUENCE [LARGE SCALE GENOMIC DNA]</scope>
    <source>
        <strain evidence="7 8">UPHL-collab-2</strain>
        <plasmid evidence="7 8">unnamed1</plasmid>
    </source>
</reference>
<proteinExistence type="inferred from homology"/>
<evidence type="ECO:0000256" key="4">
    <source>
        <dbReference type="ARBA" id="ARBA00022777"/>
    </source>
</evidence>
<dbReference type="SUPFAM" id="SSF53613">
    <property type="entry name" value="Ribokinase-like"/>
    <property type="match status" value="1"/>
</dbReference>
<evidence type="ECO:0000256" key="1">
    <source>
        <dbReference type="ARBA" id="ARBA00010688"/>
    </source>
</evidence>
<dbReference type="CDD" id="cd01166">
    <property type="entry name" value="KdgK"/>
    <property type="match status" value="1"/>
</dbReference>
<dbReference type="InterPro" id="IPR029056">
    <property type="entry name" value="Ribokinase-like"/>
</dbReference>
<keyword evidence="8" id="KW-1185">Reference proteome</keyword>
<dbReference type="EMBL" id="CP132315">
    <property type="protein sequence ID" value="WLS06434.1"/>
    <property type="molecule type" value="Genomic_DNA"/>
</dbReference>
<dbReference type="PANTHER" id="PTHR43085:SF1">
    <property type="entry name" value="PSEUDOURIDINE KINASE-RELATED"/>
    <property type="match status" value="1"/>
</dbReference>
<dbReference type="Gene3D" id="3.40.1190.20">
    <property type="match status" value="1"/>
</dbReference>
<name>A0ABY9KET2_9HYPH</name>
<organism evidence="7 8">
    <name type="scientific">Shinella oryzae</name>
    <dbReference type="NCBI Taxonomy" id="2871820"/>
    <lineage>
        <taxon>Bacteria</taxon>
        <taxon>Pseudomonadati</taxon>
        <taxon>Pseudomonadota</taxon>
        <taxon>Alphaproteobacteria</taxon>
        <taxon>Hyphomicrobiales</taxon>
        <taxon>Rhizobiaceae</taxon>
        <taxon>Shinella</taxon>
    </lineage>
</organism>
<dbReference type="GO" id="GO:0016301">
    <property type="term" value="F:kinase activity"/>
    <property type="evidence" value="ECO:0007669"/>
    <property type="project" value="UniProtKB-KW"/>
</dbReference>